<accession>A0A2A2ERJ3</accession>
<dbReference type="AlphaFoldDB" id="A0A2A2ERJ3"/>
<evidence type="ECO:0000259" key="1">
    <source>
        <dbReference type="Pfam" id="PF16220"/>
    </source>
</evidence>
<dbReference type="OrthoDB" id="9771237at2"/>
<organism evidence="2 3">
    <name type="scientific">Halomonas salipaludis</name>
    <dbReference type="NCBI Taxonomy" id="2032625"/>
    <lineage>
        <taxon>Bacteria</taxon>
        <taxon>Pseudomonadati</taxon>
        <taxon>Pseudomonadota</taxon>
        <taxon>Gammaproteobacteria</taxon>
        <taxon>Oceanospirillales</taxon>
        <taxon>Halomonadaceae</taxon>
        <taxon>Halomonas</taxon>
    </lineage>
</organism>
<dbReference type="RefSeq" id="WP_095622473.1">
    <property type="nucleotide sequence ID" value="NZ_NSKB01000007.1"/>
</dbReference>
<reference evidence="2 3" key="1">
    <citation type="submission" date="2017-08" db="EMBL/GenBank/DDBJ databases">
        <title>Halomonas alkalisoli sp. nov., isolated from saline alkaline soil.</title>
        <authorList>
            <person name="Wang D."/>
            <person name="Zhang G."/>
        </authorList>
    </citation>
    <scope>NUCLEOTIDE SEQUENCE [LARGE SCALE GENOMIC DNA]</scope>
    <source>
        <strain evidence="2 3">WRN001</strain>
    </source>
</reference>
<evidence type="ECO:0000313" key="2">
    <source>
        <dbReference type="EMBL" id="PAU75278.1"/>
    </source>
</evidence>
<keyword evidence="3" id="KW-1185">Reference proteome</keyword>
<proteinExistence type="predicted"/>
<gene>
    <name evidence="2" type="ORF">CK498_19235</name>
</gene>
<comment type="caution">
    <text evidence="2">The sequence shown here is derived from an EMBL/GenBank/DDBJ whole genome shotgun (WGS) entry which is preliminary data.</text>
</comment>
<protein>
    <submittedName>
        <fullName evidence="2">DUF4880 domain-containing protein</fullName>
    </submittedName>
</protein>
<dbReference type="EMBL" id="NSKB01000007">
    <property type="protein sequence ID" value="PAU75278.1"/>
    <property type="molecule type" value="Genomic_DNA"/>
</dbReference>
<sequence length="66" mass="7622">MNNENGNDAEWQAALDWLMRMHDGELDDAGHRELHAWLAASPTHRDAFREAERLWTLTGLLPPKDK</sequence>
<evidence type="ECO:0000313" key="3">
    <source>
        <dbReference type="Proteomes" id="UP000217771"/>
    </source>
</evidence>
<name>A0A2A2ERJ3_9GAMM</name>
<feature type="domain" description="FecR N-terminal" evidence="1">
    <location>
        <begin position="12"/>
        <end position="54"/>
    </location>
</feature>
<dbReference type="Proteomes" id="UP000217771">
    <property type="component" value="Unassembled WGS sequence"/>
</dbReference>
<dbReference type="InterPro" id="IPR032623">
    <property type="entry name" value="FecR_N"/>
</dbReference>
<dbReference type="Pfam" id="PF16220">
    <property type="entry name" value="DUF4880"/>
    <property type="match status" value="1"/>
</dbReference>